<dbReference type="Proteomes" id="UP000641137">
    <property type="component" value="Unassembled WGS sequence"/>
</dbReference>
<proteinExistence type="predicted"/>
<reference evidence="1" key="1">
    <citation type="journal article" date="2014" name="Int. J. Syst. Evol. Microbiol.">
        <title>Complete genome sequence of Corynebacterium casei LMG S-19264T (=DSM 44701T), isolated from a smear-ripened cheese.</title>
        <authorList>
            <consortium name="US DOE Joint Genome Institute (JGI-PGF)"/>
            <person name="Walter F."/>
            <person name="Albersmeier A."/>
            <person name="Kalinowski J."/>
            <person name="Ruckert C."/>
        </authorList>
    </citation>
    <scope>NUCLEOTIDE SEQUENCE</scope>
    <source>
        <strain evidence="1">KCTC 42097</strain>
    </source>
</reference>
<name>A0A8J3DGQ3_9HYPH</name>
<dbReference type="AlphaFoldDB" id="A0A8J3DGQ3"/>
<organism evidence="1 2">
    <name type="scientific">Limoniibacter endophyticus</name>
    <dbReference type="NCBI Taxonomy" id="1565040"/>
    <lineage>
        <taxon>Bacteria</taxon>
        <taxon>Pseudomonadati</taxon>
        <taxon>Pseudomonadota</taxon>
        <taxon>Alphaproteobacteria</taxon>
        <taxon>Hyphomicrobiales</taxon>
        <taxon>Bartonellaceae</taxon>
        <taxon>Limoniibacter</taxon>
    </lineage>
</organism>
<comment type="caution">
    <text evidence="1">The sequence shown here is derived from an EMBL/GenBank/DDBJ whole genome shotgun (WGS) entry which is preliminary data.</text>
</comment>
<reference evidence="1" key="2">
    <citation type="submission" date="2020-09" db="EMBL/GenBank/DDBJ databases">
        <authorList>
            <person name="Sun Q."/>
            <person name="Kim S."/>
        </authorList>
    </citation>
    <scope>NUCLEOTIDE SEQUENCE</scope>
    <source>
        <strain evidence="1">KCTC 42097</strain>
    </source>
</reference>
<evidence type="ECO:0000313" key="2">
    <source>
        <dbReference type="Proteomes" id="UP000641137"/>
    </source>
</evidence>
<accession>A0A8J3DGQ3</accession>
<protein>
    <submittedName>
        <fullName evidence="1">Uncharacterized protein</fullName>
    </submittedName>
</protein>
<gene>
    <name evidence="1" type="ORF">GCM10010136_15830</name>
</gene>
<evidence type="ECO:0000313" key="1">
    <source>
        <dbReference type="EMBL" id="GHC69713.1"/>
    </source>
</evidence>
<dbReference type="EMBL" id="BMZO01000004">
    <property type="protein sequence ID" value="GHC69713.1"/>
    <property type="molecule type" value="Genomic_DNA"/>
</dbReference>
<keyword evidence="2" id="KW-1185">Reference proteome</keyword>
<sequence length="89" mass="10283">MYSPTFLHQAVKSDPYHVSMQDMEIPTMITPELTFDEALQDPMIHQVLRADRVSVAEFSSIMASAALRVNRTRWERCTKTIPARFREIA</sequence>